<keyword evidence="3" id="KW-1185">Reference proteome</keyword>
<name>A0A927R1Y4_9ACTN</name>
<comment type="caution">
    <text evidence="2">The sequence shown here is derived from an EMBL/GenBank/DDBJ whole genome shotgun (WGS) entry which is preliminary data.</text>
</comment>
<dbReference type="PROSITE" id="PS50234">
    <property type="entry name" value="VWFA"/>
    <property type="match status" value="1"/>
</dbReference>
<gene>
    <name evidence="2" type="ORF">H4W31_007565</name>
</gene>
<dbReference type="RefSeq" id="WP_192770910.1">
    <property type="nucleotide sequence ID" value="NZ_JADBEB010000001.1"/>
</dbReference>
<feature type="domain" description="VWFA" evidence="1">
    <location>
        <begin position="33"/>
        <end position="207"/>
    </location>
</feature>
<dbReference type="CDD" id="cd00198">
    <property type="entry name" value="vWFA"/>
    <property type="match status" value="1"/>
</dbReference>
<dbReference type="SMART" id="SM00327">
    <property type="entry name" value="VWA"/>
    <property type="match status" value="1"/>
</dbReference>
<dbReference type="InterPro" id="IPR036465">
    <property type="entry name" value="vWFA_dom_sf"/>
</dbReference>
<dbReference type="InterPro" id="IPR002035">
    <property type="entry name" value="VWF_A"/>
</dbReference>
<dbReference type="EMBL" id="JADBEB010000001">
    <property type="protein sequence ID" value="MBE1491927.1"/>
    <property type="molecule type" value="Genomic_DNA"/>
</dbReference>
<accession>A0A927R1Y4</accession>
<evidence type="ECO:0000313" key="3">
    <source>
        <dbReference type="Proteomes" id="UP000649753"/>
    </source>
</evidence>
<sequence length="221" mass="23604">MADWIRRSYTGVGLTQYRPGRHLNALQEPHLGKVILCIDVSGSMAYRERGRTRLAHAVAGAERFVTDAVRHHYRVGLVLWNHQVQQFVPLSRGEDAVRKALRRAPITGGNNIIPTLRLGIRELGQLGGDRVLAIFGDGDIGPARPAVTVAREAAALGIRIIVRGLGEHAAAQLNLIATEAPEAEGGGTVLRDAAEMEQGIASMARSLIGPGLAAGRRGGKP</sequence>
<dbReference type="Proteomes" id="UP000649753">
    <property type="component" value="Unassembled WGS sequence"/>
</dbReference>
<protein>
    <submittedName>
        <fullName evidence="2">Mg-chelatase subunit ChlD</fullName>
    </submittedName>
</protein>
<dbReference type="AlphaFoldDB" id="A0A927R1Y4"/>
<evidence type="ECO:0000313" key="2">
    <source>
        <dbReference type="EMBL" id="MBE1491927.1"/>
    </source>
</evidence>
<organism evidence="2 3">
    <name type="scientific">Plantactinospora soyae</name>
    <dbReference type="NCBI Taxonomy" id="1544732"/>
    <lineage>
        <taxon>Bacteria</taxon>
        <taxon>Bacillati</taxon>
        <taxon>Actinomycetota</taxon>
        <taxon>Actinomycetes</taxon>
        <taxon>Micromonosporales</taxon>
        <taxon>Micromonosporaceae</taxon>
        <taxon>Plantactinospora</taxon>
    </lineage>
</organism>
<dbReference type="Pfam" id="PF13519">
    <property type="entry name" value="VWA_2"/>
    <property type="match status" value="1"/>
</dbReference>
<dbReference type="SUPFAM" id="SSF53300">
    <property type="entry name" value="vWA-like"/>
    <property type="match status" value="1"/>
</dbReference>
<proteinExistence type="predicted"/>
<dbReference type="Gene3D" id="3.40.50.410">
    <property type="entry name" value="von Willebrand factor, type A domain"/>
    <property type="match status" value="1"/>
</dbReference>
<reference evidence="2" key="1">
    <citation type="submission" date="2020-10" db="EMBL/GenBank/DDBJ databases">
        <title>Sequencing the genomes of 1000 actinobacteria strains.</title>
        <authorList>
            <person name="Klenk H.-P."/>
        </authorList>
    </citation>
    <scope>NUCLEOTIDE SEQUENCE</scope>
    <source>
        <strain evidence="2">DSM 46832</strain>
    </source>
</reference>
<evidence type="ECO:0000259" key="1">
    <source>
        <dbReference type="PROSITE" id="PS50234"/>
    </source>
</evidence>